<dbReference type="Gene3D" id="1.10.260.40">
    <property type="entry name" value="lambda repressor-like DNA-binding domains"/>
    <property type="match status" value="1"/>
</dbReference>
<dbReference type="SUPFAM" id="SSF47413">
    <property type="entry name" value="lambda repressor-like DNA-binding domains"/>
    <property type="match status" value="1"/>
</dbReference>
<dbReference type="PANTHER" id="PTHR30146">
    <property type="entry name" value="LACI-RELATED TRANSCRIPTIONAL REPRESSOR"/>
    <property type="match status" value="1"/>
</dbReference>
<evidence type="ECO:0000259" key="4">
    <source>
        <dbReference type="PROSITE" id="PS50932"/>
    </source>
</evidence>
<proteinExistence type="predicted"/>
<organism evidence="5 6">
    <name type="scientific">Nibrella viscosa</name>
    <dbReference type="NCBI Taxonomy" id="1084524"/>
    <lineage>
        <taxon>Bacteria</taxon>
        <taxon>Pseudomonadati</taxon>
        <taxon>Bacteroidota</taxon>
        <taxon>Cytophagia</taxon>
        <taxon>Cytophagales</taxon>
        <taxon>Spirosomataceae</taxon>
        <taxon>Nibrella</taxon>
    </lineage>
</organism>
<keyword evidence="2" id="KW-0238">DNA-binding</keyword>
<dbReference type="PROSITE" id="PS50932">
    <property type="entry name" value="HTH_LACI_2"/>
    <property type="match status" value="1"/>
</dbReference>
<dbReference type="InterPro" id="IPR028082">
    <property type="entry name" value="Peripla_BP_I"/>
</dbReference>
<dbReference type="Proteomes" id="UP001500936">
    <property type="component" value="Unassembled WGS sequence"/>
</dbReference>
<keyword evidence="3" id="KW-0804">Transcription</keyword>
<dbReference type="EMBL" id="BAABHB010000011">
    <property type="protein sequence ID" value="GAA4414459.1"/>
    <property type="molecule type" value="Genomic_DNA"/>
</dbReference>
<dbReference type="InterPro" id="IPR010982">
    <property type="entry name" value="Lambda_DNA-bd_dom_sf"/>
</dbReference>
<dbReference type="InterPro" id="IPR046335">
    <property type="entry name" value="LacI/GalR-like_sensor"/>
</dbReference>
<evidence type="ECO:0000256" key="1">
    <source>
        <dbReference type="ARBA" id="ARBA00023015"/>
    </source>
</evidence>
<keyword evidence="6" id="KW-1185">Reference proteome</keyword>
<dbReference type="SMART" id="SM00354">
    <property type="entry name" value="HTH_LACI"/>
    <property type="match status" value="1"/>
</dbReference>
<dbReference type="InterPro" id="IPR000843">
    <property type="entry name" value="HTH_LacI"/>
</dbReference>
<evidence type="ECO:0000256" key="2">
    <source>
        <dbReference type="ARBA" id="ARBA00023125"/>
    </source>
</evidence>
<dbReference type="CDD" id="cd01392">
    <property type="entry name" value="HTH_LacI"/>
    <property type="match status" value="1"/>
</dbReference>
<feature type="domain" description="HTH lacI-type" evidence="4">
    <location>
        <begin position="5"/>
        <end position="61"/>
    </location>
</feature>
<dbReference type="CDD" id="cd19977">
    <property type="entry name" value="PBP1_EndR-like"/>
    <property type="match status" value="1"/>
</dbReference>
<dbReference type="PANTHER" id="PTHR30146:SF109">
    <property type="entry name" value="HTH-TYPE TRANSCRIPTIONAL REGULATOR GALS"/>
    <property type="match status" value="1"/>
</dbReference>
<dbReference type="Gene3D" id="3.40.50.2300">
    <property type="match status" value="2"/>
</dbReference>
<protein>
    <submittedName>
        <fullName evidence="5">Substrate-binding domain-containing protein</fullName>
    </submittedName>
</protein>
<gene>
    <name evidence="5" type="ORF">GCM10023187_44000</name>
</gene>
<dbReference type="Pfam" id="PF13377">
    <property type="entry name" value="Peripla_BP_3"/>
    <property type="match status" value="1"/>
</dbReference>
<accession>A0ABP8KRL9</accession>
<sequence>MNRKVSLKDIAQRVGVSTTLVSYVLNNQKENRIKKEVAQKIREVAQELNYRTNQIAKSLKTRKTATLGLIVADIANPFSSSLARIIEDEASRHDYTVIFGSSDENPQKSRKLIDTLLKRQVDGLIIAPPQEAESQIADLQRQHVPFVLIDRYFPDLKTSYVALDNCAVAYSAVDHLIAQGYRRIGLITLQSSLYHMNERKRGYLASLKDHSLTLDKSWLKEVPEEQVKAETEKAIGDLLAGPQPVEALFFTNNTVALHGLKHIQSLRLHVPDDLAIVCFDETDALDLFSTPVTCIRQPLREIGQQATKILLENIDKTSKITQVNLQAELVIRQSTAQAVQRLVH</sequence>
<comment type="caution">
    <text evidence="5">The sequence shown here is derived from an EMBL/GenBank/DDBJ whole genome shotgun (WGS) entry which is preliminary data.</text>
</comment>
<reference evidence="6" key="1">
    <citation type="journal article" date="2019" name="Int. J. Syst. Evol. Microbiol.">
        <title>The Global Catalogue of Microorganisms (GCM) 10K type strain sequencing project: providing services to taxonomists for standard genome sequencing and annotation.</title>
        <authorList>
            <consortium name="The Broad Institute Genomics Platform"/>
            <consortium name="The Broad Institute Genome Sequencing Center for Infectious Disease"/>
            <person name="Wu L."/>
            <person name="Ma J."/>
        </authorList>
    </citation>
    <scope>NUCLEOTIDE SEQUENCE [LARGE SCALE GENOMIC DNA]</scope>
    <source>
        <strain evidence="6">JCM 17925</strain>
    </source>
</reference>
<dbReference type="SUPFAM" id="SSF53822">
    <property type="entry name" value="Periplasmic binding protein-like I"/>
    <property type="match status" value="1"/>
</dbReference>
<evidence type="ECO:0000313" key="6">
    <source>
        <dbReference type="Proteomes" id="UP001500936"/>
    </source>
</evidence>
<name>A0ABP8KRL9_9BACT</name>
<dbReference type="RefSeq" id="WP_345270161.1">
    <property type="nucleotide sequence ID" value="NZ_BAABHB010000011.1"/>
</dbReference>
<evidence type="ECO:0000313" key="5">
    <source>
        <dbReference type="EMBL" id="GAA4414459.1"/>
    </source>
</evidence>
<keyword evidence="1" id="KW-0805">Transcription regulation</keyword>
<evidence type="ECO:0000256" key="3">
    <source>
        <dbReference type="ARBA" id="ARBA00023163"/>
    </source>
</evidence>
<dbReference type="Pfam" id="PF00356">
    <property type="entry name" value="LacI"/>
    <property type="match status" value="1"/>
</dbReference>